<dbReference type="Proteomes" id="UP000327044">
    <property type="component" value="Unassembled WGS sequence"/>
</dbReference>
<feature type="signal peptide" evidence="2">
    <location>
        <begin position="1"/>
        <end position="21"/>
    </location>
</feature>
<evidence type="ECO:0000313" key="3">
    <source>
        <dbReference type="EMBL" id="JAV71859.1"/>
    </source>
</evidence>
<feature type="region of interest" description="Disordered" evidence="1">
    <location>
        <begin position="269"/>
        <end position="297"/>
    </location>
</feature>
<feature type="compositionally biased region" description="Polar residues" evidence="1">
    <location>
        <begin position="285"/>
        <end position="297"/>
    </location>
</feature>
<reference evidence="3" key="1">
    <citation type="journal article" date="2016" name="Sci. Rep.">
        <title>Molecular characterization of firefly nuptial gifts: a multi-omics approach sheds light on postcopulatory sexual selection.</title>
        <authorList>
            <person name="Al-Wathiqui N."/>
            <person name="Fallon T.R."/>
            <person name="South A."/>
            <person name="Weng J.K."/>
            <person name="Lewis S.M."/>
        </authorList>
    </citation>
    <scope>NUCLEOTIDE SEQUENCE</scope>
</reference>
<gene>
    <name evidence="4" type="ORF">PPYR_13824</name>
</gene>
<proteinExistence type="predicted"/>
<dbReference type="InterPro" id="IPR006616">
    <property type="entry name" value="DM9_repeat"/>
</dbReference>
<reference evidence="4" key="3">
    <citation type="submission" date="2019-08" db="EMBL/GenBank/DDBJ databases">
        <authorList>
            <consortium name="Photinus pyralis genome working group"/>
            <person name="Fallon T.R."/>
            <person name="Sander Lower S.E."/>
            <person name="Weng J.-K."/>
        </authorList>
    </citation>
    <scope>NUCLEOTIDE SEQUENCE</scope>
    <source>
        <strain evidence="4">1611_PpyrPB1</strain>
        <tissue evidence="4">Whole body</tissue>
    </source>
</reference>
<dbReference type="PANTHER" id="PTHR31649">
    <property type="entry name" value="AGAP009604-PA"/>
    <property type="match status" value="1"/>
</dbReference>
<dbReference type="Pfam" id="PF11901">
    <property type="entry name" value="DM9"/>
    <property type="match status" value="1"/>
</dbReference>
<sequence>MHVRPLFVSLCLLVKGFTCEANTESTLEDSELDPEGYYWRDYNNRIPKDAFPASFGVEPQYIAQVLHGDLLIPGVIDHSVTTDAIYEYGNAERESSTNIKIFCTDNPNALEWVETNTDDFSIDDDYIVGGYESGNKVFIGRSWEHGDPVVGKVIVHGSDPVVLHTTYGSQALRKRNFEVLRVARRSASPTTAFTSVYHVTSPRPRSEADYRSRVSTEHYDQLFHTSKPYYPLEPRFHRYMPVTPPRPYYRNWRPTRSWIDERFNSLRPSTSPRPRLYKEDHLSRGLSTSQKPRSVTLTNNEKCTCSKGTVIINFN</sequence>
<dbReference type="EMBL" id="VVIM01000009">
    <property type="protein sequence ID" value="KAB0794204.1"/>
    <property type="molecule type" value="Genomic_DNA"/>
</dbReference>
<dbReference type="InParanoid" id="A0A1Y1LDX5"/>
<feature type="chain" id="PRO_5036029824" evidence="2">
    <location>
        <begin position="22"/>
        <end position="315"/>
    </location>
</feature>
<evidence type="ECO:0000313" key="4">
    <source>
        <dbReference type="EMBL" id="KAB0794204.1"/>
    </source>
</evidence>
<dbReference type="AlphaFoldDB" id="A0A1Y1LDX5"/>
<evidence type="ECO:0000256" key="1">
    <source>
        <dbReference type="SAM" id="MobiDB-lite"/>
    </source>
</evidence>
<organism evidence="3">
    <name type="scientific">Photinus pyralis</name>
    <name type="common">Common eastern firefly</name>
    <name type="synonym">Lampyris pyralis</name>
    <dbReference type="NCBI Taxonomy" id="7054"/>
    <lineage>
        <taxon>Eukaryota</taxon>
        <taxon>Metazoa</taxon>
        <taxon>Ecdysozoa</taxon>
        <taxon>Arthropoda</taxon>
        <taxon>Hexapoda</taxon>
        <taxon>Insecta</taxon>
        <taxon>Pterygota</taxon>
        <taxon>Neoptera</taxon>
        <taxon>Endopterygota</taxon>
        <taxon>Coleoptera</taxon>
        <taxon>Polyphaga</taxon>
        <taxon>Elateriformia</taxon>
        <taxon>Elateroidea</taxon>
        <taxon>Lampyridae</taxon>
        <taxon>Lampyrinae</taxon>
        <taxon>Photinus</taxon>
    </lineage>
</organism>
<accession>A0A1Y1LDX5</accession>
<evidence type="ECO:0000256" key="2">
    <source>
        <dbReference type="SAM" id="SignalP"/>
    </source>
</evidence>
<protein>
    <submittedName>
        <fullName evidence="3">Uncharacterized protein</fullName>
    </submittedName>
</protein>
<evidence type="ECO:0000313" key="5">
    <source>
        <dbReference type="Proteomes" id="UP000327044"/>
    </source>
</evidence>
<dbReference type="PANTHER" id="PTHR31649:SF10">
    <property type="entry name" value="IP19903P-RELATED"/>
    <property type="match status" value="1"/>
</dbReference>
<keyword evidence="5" id="KW-1185">Reference proteome</keyword>
<dbReference type="OrthoDB" id="6692098at2759"/>
<reference evidence="4 5" key="2">
    <citation type="journal article" date="2018" name="Elife">
        <title>Firefly genomes illuminate parallel origins of bioluminescence in beetles.</title>
        <authorList>
            <person name="Fallon T.R."/>
            <person name="Lower S.E."/>
            <person name="Chang C.H."/>
            <person name="Bessho-Uehara M."/>
            <person name="Martin G.J."/>
            <person name="Bewick A.J."/>
            <person name="Behringer M."/>
            <person name="Debat H.J."/>
            <person name="Wong I."/>
            <person name="Day J.C."/>
            <person name="Suvorov A."/>
            <person name="Silva C.J."/>
            <person name="Stanger-Hall K.F."/>
            <person name="Hall D.W."/>
            <person name="Schmitz R.J."/>
            <person name="Nelson D.R."/>
            <person name="Lewis S.M."/>
            <person name="Shigenobu S."/>
            <person name="Bybee S.M."/>
            <person name="Larracuente A.M."/>
            <person name="Oba Y."/>
            <person name="Weng J.K."/>
        </authorList>
    </citation>
    <scope>NUCLEOTIDE SEQUENCE [LARGE SCALE GENOMIC DNA]</scope>
    <source>
        <strain evidence="4">1611_PpyrPB1</strain>
        <tissue evidence="4">Whole body</tissue>
    </source>
</reference>
<keyword evidence="2" id="KW-0732">Signal</keyword>
<name>A0A1Y1LDX5_PHOPY</name>
<dbReference type="EMBL" id="GEZM01058161">
    <property type="protein sequence ID" value="JAV71859.1"/>
    <property type="molecule type" value="Transcribed_RNA"/>
</dbReference>